<proteinExistence type="predicted"/>
<name>D5ELN8_CORAD</name>
<sequence length="141" mass="16086">MAYTQETSEWDGLIVEEGRSLYDLEERLLEFSVRTIRLTRTIESSEAGRHVSNQLLRSSTSPLANHGEAQGAESAKDFVHKLKISLKELRETQRWLKLVKRVPLVERPELLDGLLSETDQLIRIFVASINTAQTKLNKPKS</sequence>
<dbReference type="eggNOG" id="ENOG5030U27">
    <property type="taxonomic scope" value="Bacteria"/>
</dbReference>
<dbReference type="Pfam" id="PF05635">
    <property type="entry name" value="23S_rRNA_IVP"/>
    <property type="match status" value="1"/>
</dbReference>
<feature type="region of interest" description="Disordered" evidence="1">
    <location>
        <begin position="49"/>
        <end position="72"/>
    </location>
</feature>
<dbReference type="InterPro" id="IPR012657">
    <property type="entry name" value="23S_rRNA-intervening_sequence"/>
</dbReference>
<dbReference type="NCBIfam" id="TIGR02436">
    <property type="entry name" value="four helix bundle protein"/>
    <property type="match status" value="1"/>
</dbReference>
<feature type="compositionally biased region" description="Polar residues" evidence="1">
    <location>
        <begin position="51"/>
        <end position="63"/>
    </location>
</feature>
<dbReference type="KEGG" id="caa:Caka_0186"/>
<accession>D5ELN8</accession>
<reference evidence="2 3" key="1">
    <citation type="journal article" date="2010" name="Stand. Genomic Sci.">
        <title>Complete genome sequence of Coraliomargarita akajimensis type strain (04OKA010-24).</title>
        <authorList>
            <person name="Mavromatis K."/>
            <person name="Abt B."/>
            <person name="Brambilla E."/>
            <person name="Lapidus A."/>
            <person name="Copeland A."/>
            <person name="Deshpande S."/>
            <person name="Nolan M."/>
            <person name="Lucas S."/>
            <person name="Tice H."/>
            <person name="Cheng J.F."/>
            <person name="Han C."/>
            <person name="Detter J.C."/>
            <person name="Woyke T."/>
            <person name="Goodwin L."/>
            <person name="Pitluck S."/>
            <person name="Held B."/>
            <person name="Brettin T."/>
            <person name="Tapia R."/>
            <person name="Ivanova N."/>
            <person name="Mikhailova N."/>
            <person name="Pati A."/>
            <person name="Liolios K."/>
            <person name="Chen A."/>
            <person name="Palaniappan K."/>
            <person name="Land M."/>
            <person name="Hauser L."/>
            <person name="Chang Y.J."/>
            <person name="Jeffries C.D."/>
            <person name="Rohde M."/>
            <person name="Goker M."/>
            <person name="Bristow J."/>
            <person name="Eisen J.A."/>
            <person name="Markowitz V."/>
            <person name="Hugenholtz P."/>
            <person name="Klenk H.P."/>
            <person name="Kyrpides N.C."/>
        </authorList>
    </citation>
    <scope>NUCLEOTIDE SEQUENCE [LARGE SCALE GENOMIC DNA]</scope>
    <source>
        <strain evidence="3">DSM 45221 / IAM 15411 / JCM 23193 / KCTC 12865</strain>
    </source>
</reference>
<dbReference type="OrthoDB" id="285993at2"/>
<gene>
    <name evidence="2" type="ordered locus">Caka_0186</name>
</gene>
<evidence type="ECO:0000313" key="3">
    <source>
        <dbReference type="Proteomes" id="UP000000925"/>
    </source>
</evidence>
<dbReference type="PANTHER" id="PTHR38471">
    <property type="entry name" value="FOUR HELIX BUNDLE PROTEIN"/>
    <property type="match status" value="1"/>
</dbReference>
<protein>
    <recommendedName>
        <fullName evidence="4">Four helix bundle protein</fullName>
    </recommendedName>
</protein>
<organism evidence="2 3">
    <name type="scientific">Coraliomargarita akajimensis (strain DSM 45221 / IAM 15411 / JCM 23193 / KCTC 12865 / 04OKA010-24)</name>
    <dbReference type="NCBI Taxonomy" id="583355"/>
    <lineage>
        <taxon>Bacteria</taxon>
        <taxon>Pseudomonadati</taxon>
        <taxon>Verrucomicrobiota</taxon>
        <taxon>Opitutia</taxon>
        <taxon>Puniceicoccales</taxon>
        <taxon>Coraliomargaritaceae</taxon>
        <taxon>Coraliomargarita</taxon>
    </lineage>
</organism>
<dbReference type="RefSeq" id="WP_013041939.1">
    <property type="nucleotide sequence ID" value="NC_014008.1"/>
</dbReference>
<evidence type="ECO:0008006" key="4">
    <source>
        <dbReference type="Google" id="ProtNLM"/>
    </source>
</evidence>
<dbReference type="Proteomes" id="UP000000925">
    <property type="component" value="Chromosome"/>
</dbReference>
<dbReference type="AlphaFoldDB" id="D5ELN8"/>
<evidence type="ECO:0000256" key="1">
    <source>
        <dbReference type="SAM" id="MobiDB-lite"/>
    </source>
</evidence>
<evidence type="ECO:0000313" key="2">
    <source>
        <dbReference type="EMBL" id="ADE53213.1"/>
    </source>
</evidence>
<dbReference type="InterPro" id="IPR036583">
    <property type="entry name" value="23S_rRNA_IVS_sf"/>
</dbReference>
<dbReference type="SUPFAM" id="SSF158446">
    <property type="entry name" value="IVS-encoded protein-like"/>
    <property type="match status" value="1"/>
</dbReference>
<dbReference type="Gene3D" id="1.20.1440.60">
    <property type="entry name" value="23S rRNA-intervening sequence"/>
    <property type="match status" value="1"/>
</dbReference>
<dbReference type="HOGENOM" id="CLU_129874_2_1_0"/>
<dbReference type="PANTHER" id="PTHR38471:SF2">
    <property type="entry name" value="FOUR HELIX BUNDLE PROTEIN"/>
    <property type="match status" value="1"/>
</dbReference>
<keyword evidence="3" id="KW-1185">Reference proteome</keyword>
<dbReference type="PIRSF" id="PIRSF035652">
    <property type="entry name" value="CHP02436"/>
    <property type="match status" value="1"/>
</dbReference>
<dbReference type="EMBL" id="CP001998">
    <property type="protein sequence ID" value="ADE53213.1"/>
    <property type="molecule type" value="Genomic_DNA"/>
</dbReference>
<dbReference type="STRING" id="583355.Caka_0186"/>